<keyword evidence="2" id="KW-0560">Oxidoreductase</keyword>
<evidence type="ECO:0000256" key="1">
    <source>
        <dbReference type="ARBA" id="ARBA00022857"/>
    </source>
</evidence>
<sequence length="293" mass="32568">MSPGSRQTVFLAGAGGRTGSSIAKALAKRPDKFLVKAIVREASLQKPIVGELRELGVEIQAHLKDVDTVIITTIPFQPDQQNKFLLAAKEARVKRVIPSDFGPYAPPGSMQYQDSKVATHEFIKQHNIPYTFVQVGWWASLLFPASHKSTSRILKKEFYGSGDVKTAYTDTSRIGEFVARIIDDPRTLNQTVQTWDGEATLGEAWEIASKVSGENFDDYPKLSAEDIESRIGADQLSTVIYEYARSLWIRGDNTVDNAIKAGALDARALYPDYVPASLEEYAVEFYRQNPFEA</sequence>
<dbReference type="InterPro" id="IPR008030">
    <property type="entry name" value="NmrA-like"/>
</dbReference>
<dbReference type="Gene3D" id="3.90.25.10">
    <property type="entry name" value="UDP-galactose 4-epimerase, domain 1"/>
    <property type="match status" value="1"/>
</dbReference>
<reference evidence="4 5" key="1">
    <citation type="submission" date="2024-05" db="EMBL/GenBank/DDBJ databases">
        <title>A draft genome resource for the thread blight pathogen Marasmius tenuissimus strain MS-2.</title>
        <authorList>
            <person name="Yulfo-Soto G.E."/>
            <person name="Baruah I.K."/>
            <person name="Amoako-Attah I."/>
            <person name="Bukari Y."/>
            <person name="Meinhardt L.W."/>
            <person name="Bailey B.A."/>
            <person name="Cohen S.P."/>
        </authorList>
    </citation>
    <scope>NUCLEOTIDE SEQUENCE [LARGE SCALE GENOMIC DNA]</scope>
    <source>
        <strain evidence="4 5">MS-2</strain>
    </source>
</reference>
<protein>
    <recommendedName>
        <fullName evidence="3">NmrA-like domain-containing protein</fullName>
    </recommendedName>
</protein>
<dbReference type="InterPro" id="IPR036291">
    <property type="entry name" value="NAD(P)-bd_dom_sf"/>
</dbReference>
<dbReference type="Pfam" id="PF05368">
    <property type="entry name" value="NmrA"/>
    <property type="match status" value="1"/>
</dbReference>
<gene>
    <name evidence="4" type="ORF">AAF712_007373</name>
</gene>
<dbReference type="Gene3D" id="3.40.50.720">
    <property type="entry name" value="NAD(P)-binding Rossmann-like Domain"/>
    <property type="match status" value="1"/>
</dbReference>
<dbReference type="InterPro" id="IPR051609">
    <property type="entry name" value="NmrA/Isoflavone_reductase-like"/>
</dbReference>
<comment type="caution">
    <text evidence="4">The sequence shown here is derived from an EMBL/GenBank/DDBJ whole genome shotgun (WGS) entry which is preliminary data.</text>
</comment>
<organism evidence="4 5">
    <name type="scientific">Marasmius tenuissimus</name>
    <dbReference type="NCBI Taxonomy" id="585030"/>
    <lineage>
        <taxon>Eukaryota</taxon>
        <taxon>Fungi</taxon>
        <taxon>Dikarya</taxon>
        <taxon>Basidiomycota</taxon>
        <taxon>Agaricomycotina</taxon>
        <taxon>Agaricomycetes</taxon>
        <taxon>Agaricomycetidae</taxon>
        <taxon>Agaricales</taxon>
        <taxon>Marasmiineae</taxon>
        <taxon>Marasmiaceae</taxon>
        <taxon>Marasmius</taxon>
    </lineage>
</organism>
<evidence type="ECO:0000313" key="5">
    <source>
        <dbReference type="Proteomes" id="UP001437256"/>
    </source>
</evidence>
<keyword evidence="5" id="KW-1185">Reference proteome</keyword>
<accession>A0ABR2ZV80</accession>
<evidence type="ECO:0000313" key="4">
    <source>
        <dbReference type="EMBL" id="KAL0065595.1"/>
    </source>
</evidence>
<dbReference type="PANTHER" id="PTHR47706:SF9">
    <property type="entry name" value="NMRA-LIKE DOMAIN-CONTAINING PROTEIN-RELATED"/>
    <property type="match status" value="1"/>
</dbReference>
<name>A0ABR2ZV80_9AGAR</name>
<keyword evidence="1" id="KW-0521">NADP</keyword>
<evidence type="ECO:0000259" key="3">
    <source>
        <dbReference type="Pfam" id="PF05368"/>
    </source>
</evidence>
<dbReference type="Proteomes" id="UP001437256">
    <property type="component" value="Unassembled WGS sequence"/>
</dbReference>
<dbReference type="PANTHER" id="PTHR47706">
    <property type="entry name" value="NMRA-LIKE FAMILY PROTEIN"/>
    <property type="match status" value="1"/>
</dbReference>
<dbReference type="EMBL" id="JBBXMP010000045">
    <property type="protein sequence ID" value="KAL0065595.1"/>
    <property type="molecule type" value="Genomic_DNA"/>
</dbReference>
<dbReference type="SUPFAM" id="SSF51735">
    <property type="entry name" value="NAD(P)-binding Rossmann-fold domains"/>
    <property type="match status" value="1"/>
</dbReference>
<feature type="domain" description="NmrA-like" evidence="3">
    <location>
        <begin position="7"/>
        <end position="282"/>
    </location>
</feature>
<proteinExistence type="predicted"/>
<evidence type="ECO:0000256" key="2">
    <source>
        <dbReference type="ARBA" id="ARBA00023002"/>
    </source>
</evidence>